<feature type="non-terminal residue" evidence="1">
    <location>
        <position position="1"/>
    </location>
</feature>
<gene>
    <name evidence="1" type="ORF">METZ01_LOCUS262316</name>
</gene>
<organism evidence="1">
    <name type="scientific">marine metagenome</name>
    <dbReference type="NCBI Taxonomy" id="408172"/>
    <lineage>
        <taxon>unclassified sequences</taxon>
        <taxon>metagenomes</taxon>
        <taxon>ecological metagenomes</taxon>
    </lineage>
</organism>
<evidence type="ECO:0000313" key="1">
    <source>
        <dbReference type="EMBL" id="SVC09462.1"/>
    </source>
</evidence>
<accession>A0A382JDN4</accession>
<proteinExistence type="predicted"/>
<reference evidence="1" key="1">
    <citation type="submission" date="2018-05" db="EMBL/GenBank/DDBJ databases">
        <authorList>
            <person name="Lanie J.A."/>
            <person name="Ng W.-L."/>
            <person name="Kazmierczak K.M."/>
            <person name="Andrzejewski T.M."/>
            <person name="Davidsen T.M."/>
            <person name="Wayne K.J."/>
            <person name="Tettelin H."/>
            <person name="Glass J.I."/>
            <person name="Rusch D."/>
            <person name="Podicherti R."/>
            <person name="Tsui H.-C.T."/>
            <person name="Winkler M.E."/>
        </authorList>
    </citation>
    <scope>NUCLEOTIDE SEQUENCE</scope>
</reference>
<sequence length="233" mass="27547">NNLTNCNFWYGLYFTEPSLIEKYPKAGHAFHKEQKFYSSKYNNKLVHQATFYINYWSEEFFETNDLFEATPPFKFLESHRTIKDEKGMLLSETKISLNDDKLTSFVLNEKKKSKIVQNNVKYNLKDHMSAYHWTTSKNRKIGDKKTFIDLSEDDGIFEKEIHEILDIKEVGLNDSNEFYTRSIIEFYDELNGESFFTEQVINPMNICQEFGFPQSCLIAKLESKEKALEKIIQ</sequence>
<dbReference type="AlphaFoldDB" id="A0A382JDN4"/>
<protein>
    <submittedName>
        <fullName evidence="1">Uncharacterized protein</fullName>
    </submittedName>
</protein>
<dbReference type="EMBL" id="UINC01073234">
    <property type="protein sequence ID" value="SVC09462.1"/>
    <property type="molecule type" value="Genomic_DNA"/>
</dbReference>
<name>A0A382JDN4_9ZZZZ</name>